<feature type="region of interest" description="Disordered" evidence="1">
    <location>
        <begin position="47"/>
        <end position="70"/>
    </location>
</feature>
<evidence type="ECO:0000313" key="2">
    <source>
        <dbReference type="EMBL" id="KAJ7694119.1"/>
    </source>
</evidence>
<name>A0AAD7DLH5_MYCRO</name>
<reference evidence="2" key="1">
    <citation type="submission" date="2023-03" db="EMBL/GenBank/DDBJ databases">
        <title>Massive genome expansion in bonnet fungi (Mycena s.s.) driven by repeated elements and novel gene families across ecological guilds.</title>
        <authorList>
            <consortium name="Lawrence Berkeley National Laboratory"/>
            <person name="Harder C.B."/>
            <person name="Miyauchi S."/>
            <person name="Viragh M."/>
            <person name="Kuo A."/>
            <person name="Thoen E."/>
            <person name="Andreopoulos B."/>
            <person name="Lu D."/>
            <person name="Skrede I."/>
            <person name="Drula E."/>
            <person name="Henrissat B."/>
            <person name="Morin E."/>
            <person name="Kohler A."/>
            <person name="Barry K."/>
            <person name="LaButti K."/>
            <person name="Morin E."/>
            <person name="Salamov A."/>
            <person name="Lipzen A."/>
            <person name="Mereny Z."/>
            <person name="Hegedus B."/>
            <person name="Baldrian P."/>
            <person name="Stursova M."/>
            <person name="Weitz H."/>
            <person name="Taylor A."/>
            <person name="Grigoriev I.V."/>
            <person name="Nagy L.G."/>
            <person name="Martin F."/>
            <person name="Kauserud H."/>
        </authorList>
    </citation>
    <scope>NUCLEOTIDE SEQUENCE</scope>
    <source>
        <strain evidence="2">CBHHK067</strain>
    </source>
</reference>
<gene>
    <name evidence="2" type="ORF">B0H17DRAFT_471144</name>
</gene>
<evidence type="ECO:0000256" key="1">
    <source>
        <dbReference type="SAM" id="MobiDB-lite"/>
    </source>
</evidence>
<dbReference type="EMBL" id="JARKIE010000043">
    <property type="protein sequence ID" value="KAJ7694119.1"/>
    <property type="molecule type" value="Genomic_DNA"/>
</dbReference>
<dbReference type="Proteomes" id="UP001221757">
    <property type="component" value="Unassembled WGS sequence"/>
</dbReference>
<keyword evidence="3" id="KW-1185">Reference proteome</keyword>
<comment type="caution">
    <text evidence="2">The sequence shown here is derived from an EMBL/GenBank/DDBJ whole genome shotgun (WGS) entry which is preliminary data.</text>
</comment>
<organism evidence="2 3">
    <name type="scientific">Mycena rosella</name>
    <name type="common">Pink bonnet</name>
    <name type="synonym">Agaricus rosellus</name>
    <dbReference type="NCBI Taxonomy" id="1033263"/>
    <lineage>
        <taxon>Eukaryota</taxon>
        <taxon>Fungi</taxon>
        <taxon>Dikarya</taxon>
        <taxon>Basidiomycota</taxon>
        <taxon>Agaricomycotina</taxon>
        <taxon>Agaricomycetes</taxon>
        <taxon>Agaricomycetidae</taxon>
        <taxon>Agaricales</taxon>
        <taxon>Marasmiineae</taxon>
        <taxon>Mycenaceae</taxon>
        <taxon>Mycena</taxon>
    </lineage>
</organism>
<proteinExistence type="predicted"/>
<evidence type="ECO:0000313" key="3">
    <source>
        <dbReference type="Proteomes" id="UP001221757"/>
    </source>
</evidence>
<accession>A0AAD7DLH5</accession>
<dbReference type="AlphaFoldDB" id="A0AAD7DLH5"/>
<sequence length="306" mass="33568">MDSTTEGGTSACPETFIAGHRAGAACGRARVSSDSERVRRHRCTVRNLPSPQFQYSPSHSRPTPHARSEPSAVQGHCARLACVAPTNRVGSIAGRARALRTSLISLVRLRVHLRDVLRTCNREESVERRDRVRAGAPSTCTSQSTLPCTLYRYDGGLFPAGTMSRASSISLPAVSPRCYHTTKVCSLPSCFPTSSSVKHVHAEQRPPPAPPARVVAAAQRCPGLPHPLSHRARAPARRCHIMTRRCPPIRRCCTARVFSQGVFHCPALTRFNPCQIVCRSRRLAPNSYPCPVSRVREGRNSRSARR</sequence>
<feature type="compositionally biased region" description="Polar residues" evidence="1">
    <location>
        <begin position="47"/>
        <end position="61"/>
    </location>
</feature>
<protein>
    <submittedName>
        <fullName evidence="2">Uncharacterized protein</fullName>
    </submittedName>
</protein>